<dbReference type="InterPro" id="IPR046673">
    <property type="entry name" value="ToxA_N"/>
</dbReference>
<evidence type="ECO:0000256" key="2">
    <source>
        <dbReference type="SAM" id="MobiDB-lite"/>
    </source>
</evidence>
<organism evidence="4 5">
    <name type="scientific">Pseudomonas fluorescens</name>
    <dbReference type="NCBI Taxonomy" id="294"/>
    <lineage>
        <taxon>Bacteria</taxon>
        <taxon>Pseudomonadati</taxon>
        <taxon>Pseudomonadota</taxon>
        <taxon>Gammaproteobacteria</taxon>
        <taxon>Pseudomonadales</taxon>
        <taxon>Pseudomonadaceae</taxon>
        <taxon>Pseudomonas</taxon>
    </lineage>
</organism>
<protein>
    <recommendedName>
        <fullName evidence="3">Dermonecrotic toxin N-terminal domain-containing protein</fullName>
    </recommendedName>
</protein>
<feature type="region of interest" description="Disordered" evidence="2">
    <location>
        <begin position="1242"/>
        <end position="1289"/>
    </location>
</feature>
<comment type="caution">
    <text evidence="4">The sequence shown here is derived from an EMBL/GenBank/DDBJ whole genome shotgun (WGS) entry which is preliminary data.</text>
</comment>
<feature type="domain" description="Dermonecrotic toxin N-terminal" evidence="3">
    <location>
        <begin position="375"/>
        <end position="607"/>
    </location>
</feature>
<dbReference type="Pfam" id="PF20178">
    <property type="entry name" value="ToxA_N"/>
    <property type="match status" value="2"/>
</dbReference>
<dbReference type="EMBL" id="MOBU01000032">
    <property type="protein sequence ID" value="RON59766.1"/>
    <property type="molecule type" value="Genomic_DNA"/>
</dbReference>
<gene>
    <name evidence="4" type="ORF">BK671_27345</name>
</gene>
<proteinExistence type="predicted"/>
<name>A0A423KUQ1_PSEFL</name>
<feature type="compositionally biased region" description="Basic residues" evidence="2">
    <location>
        <begin position="1261"/>
        <end position="1272"/>
    </location>
</feature>
<feature type="domain" description="Dermonecrotic toxin N-terminal" evidence="3">
    <location>
        <begin position="30"/>
        <end position="239"/>
    </location>
</feature>
<evidence type="ECO:0000256" key="1">
    <source>
        <dbReference type="SAM" id="Coils"/>
    </source>
</evidence>
<sequence length="1529" mass="170445">MTENTDAIAPGSSLSLQQQSRLIDLTSQGPSLHQSASTLLRQALAKNYSHLNIDPDHAMIATPIRESEGAFHHYESLTHALVRLYYASTLASYLEGECFLTLTPHSHNPVHLAVDMDDVNSLINDHAPFLFATYQQLQLDYWNEPGTTQPRWHMLADAFKAAVNVQQTTGWDADQCSLARLIATEPDKQLRTSTQGDFKDVRACLLDIDLVEDTSSHHLIIAGAIVMTATHKGREIVLMYSIGTSHEAFTSMQALGESLPAHLQMSPEQQTLTWRLREPEGNIFDAVAWALIATQLDAIMALDPANRTDDLPDSDAQPRNSLGVEDRGRLDQLDQAIPAWLHNGSISDLQAYQHYIVKLSDLRDAAQKDTFREDDIPLIKTYAQTQMREAIIADKRAKNAADLPLDLLHISVTGSFESGGLVLPNPLDRTVETLGEFALQNAPPYLATLAFTDGTAVPAWLTIALLTELAQQVNIGERYPRLIKRTLIDDPARAAQQKTRYTRQLPILLPLLALENKLRHQNGVNQRGYEYVCQLMEAIAHDKPAAQHPVTIRPLAFVPRNRLSKKADVVSNMFVIAPRDASQGPCLLYRPALDKPLVQFASLQNLLYALYQPGELRDSVLAWLATEALGFEYAQYVFSSEIPSPWIVSQLAFEPLIHLDLAGPIDLANAPLSGDILAKLYEAHSQALIELADRQSVSNSERRWNLLADSGWTLFNVASNFFSGAAGTAVWVWQSISQIQQAVDANQRGDEFIQWKSMSDVLLVLGIILSQHVVARRNHLTLPSFKELRETPPPSENPDIPTRLPSDPPVKTGPVLNYDSQVVSGDIAPAHLSSLETGTPYRSATAKRFITLIDSFKMATPAPGTHEISASSHLYTVDGKTCAQVGERWFQVIESAGEPLRIVDPANPDRTGPVLQYDASSQQWHWDLRIRLSGGAPTGRIEAFRRAREQKKNAAMAKLRPFLESEGLLIDEFSKAVKILKETPEDLFDDQSAVFLEQSQVLAKGYTDALEQLRIWNESGGSSVFYQSQLMRMTTEQHKCLSGWVRLNMRIYRQTLQKLLPGTTHVEPVSRQEQMDIANKAKTLSEGMVGALQTMKASVEVLQQYEGKPTTVARKLISLLPPFTRFDFLANEIAMTYELCLRDLEEPQLTLPRQALRAVTASAADASHDLIALIKTPVSADGQAARVEQLIHFNDLYGSADELVLELPTIYPDTFVQARLDQVRQQIAEFHDLAQKRLVEELPDTSEVAAPPVNEPGPSRPQRKGKVTKTRPRQNPPERNPSTEESDPEAQIPFMKMSASQPVAPEVLTNDTDIVAAALELNLKISEFNKSKSEDAKRPGRIPADIRDMFDQQVSRLNNAADETEQALARARATGAENLPVGSLAGELRAGAELTRTTGITTYATMLKQRKPRTAYLQWLLANDQVAIVKDTRGRIRTKQRKDYFQEYQILDKNNHNKPLWVAHFHYENLTVADEQCTVAHLKLADAYLLTLDAKTRQSLDTFDAVDNVLRRLDKPADRDLFLKPQPRS</sequence>
<dbReference type="Proteomes" id="UP000285757">
    <property type="component" value="Unassembled WGS sequence"/>
</dbReference>
<feature type="region of interest" description="Disordered" evidence="2">
    <location>
        <begin position="785"/>
        <end position="808"/>
    </location>
</feature>
<keyword evidence="1" id="KW-0175">Coiled coil</keyword>
<reference evidence="4 5" key="1">
    <citation type="submission" date="2016-10" db="EMBL/GenBank/DDBJ databases">
        <title>Comparative genome analysis of multiple Pseudomonas spp. focuses on biocontrol and plant growth promoting traits.</title>
        <authorList>
            <person name="Tao X.-Y."/>
            <person name="Taylor C.G."/>
        </authorList>
    </citation>
    <scope>NUCLEOTIDE SEQUENCE [LARGE SCALE GENOMIC DNA]</scope>
    <source>
        <strain evidence="4 5">24D3</strain>
    </source>
</reference>
<evidence type="ECO:0000259" key="3">
    <source>
        <dbReference type="Pfam" id="PF20178"/>
    </source>
</evidence>
<evidence type="ECO:0000313" key="5">
    <source>
        <dbReference type="Proteomes" id="UP000285757"/>
    </source>
</evidence>
<evidence type="ECO:0000313" key="4">
    <source>
        <dbReference type="EMBL" id="RON59766.1"/>
    </source>
</evidence>
<feature type="region of interest" description="Disordered" evidence="2">
    <location>
        <begin position="307"/>
        <end position="326"/>
    </location>
</feature>
<dbReference type="RefSeq" id="WP_123536704.1">
    <property type="nucleotide sequence ID" value="NZ_MOBU01000032.1"/>
</dbReference>
<feature type="coiled-coil region" evidence="1">
    <location>
        <begin position="1347"/>
        <end position="1374"/>
    </location>
</feature>
<accession>A0A423KUQ1</accession>